<keyword evidence="7 8" id="KW-0573">Peptidoglycan synthesis</keyword>
<dbReference type="GO" id="GO:0008360">
    <property type="term" value="P:regulation of cell shape"/>
    <property type="evidence" value="ECO:0007669"/>
    <property type="project" value="UniProtKB-KW"/>
</dbReference>
<proteinExistence type="inferred from homology"/>
<dbReference type="GO" id="GO:0009252">
    <property type="term" value="P:peptidoglycan biosynthetic process"/>
    <property type="evidence" value="ECO:0007669"/>
    <property type="project" value="UniProtKB-UniRule"/>
</dbReference>
<dbReference type="GO" id="GO:0051301">
    <property type="term" value="P:cell division"/>
    <property type="evidence" value="ECO:0007669"/>
    <property type="project" value="UniProtKB-KW"/>
</dbReference>
<evidence type="ECO:0000313" key="11">
    <source>
        <dbReference type="EMBL" id="MBK7674619.1"/>
    </source>
</evidence>
<evidence type="ECO:0000256" key="6">
    <source>
        <dbReference type="ARBA" id="ARBA00022840"/>
    </source>
</evidence>
<dbReference type="PANTHER" id="PTHR43692">
    <property type="entry name" value="UDP-N-ACETYLMURAMOYLALANINE--D-GLUTAMATE LIGASE"/>
    <property type="match status" value="1"/>
</dbReference>
<dbReference type="Gene3D" id="3.40.1190.10">
    <property type="entry name" value="Mur-like, catalytic domain"/>
    <property type="match status" value="1"/>
</dbReference>
<dbReference type="Gene3D" id="3.40.50.720">
    <property type="entry name" value="NAD(P)-binding Rossmann-like Domain"/>
    <property type="match status" value="1"/>
</dbReference>
<gene>
    <name evidence="7 11" type="primary">murD</name>
    <name evidence="11" type="ORF">IPJ27_07525</name>
</gene>
<comment type="similarity">
    <text evidence="7">Belongs to the MurCDEF family.</text>
</comment>
<keyword evidence="6 7" id="KW-0067">ATP-binding</keyword>
<feature type="domain" description="Mur ligase C-terminal" evidence="9">
    <location>
        <begin position="314"/>
        <end position="427"/>
    </location>
</feature>
<keyword evidence="5 7" id="KW-0547">Nucleotide-binding</keyword>
<evidence type="ECO:0000256" key="5">
    <source>
        <dbReference type="ARBA" id="ARBA00022741"/>
    </source>
</evidence>
<dbReference type="AlphaFoldDB" id="A0A935UGE6"/>
<dbReference type="EC" id="6.3.2.9" evidence="7 8"/>
<keyword evidence="4 7" id="KW-0436">Ligase</keyword>
<dbReference type="Pfam" id="PF08245">
    <property type="entry name" value="Mur_ligase_M"/>
    <property type="match status" value="1"/>
</dbReference>
<comment type="caution">
    <text evidence="11">The sequence shown here is derived from an EMBL/GenBank/DDBJ whole genome shotgun (WGS) entry which is preliminary data.</text>
</comment>
<dbReference type="SUPFAM" id="SSF51984">
    <property type="entry name" value="MurCD N-terminal domain"/>
    <property type="match status" value="1"/>
</dbReference>
<evidence type="ECO:0000259" key="10">
    <source>
        <dbReference type="Pfam" id="PF08245"/>
    </source>
</evidence>
<keyword evidence="7 8" id="KW-0131">Cell cycle</keyword>
<dbReference type="InterPro" id="IPR004101">
    <property type="entry name" value="Mur_ligase_C"/>
</dbReference>
<comment type="subcellular location">
    <subcellularLocation>
        <location evidence="1 7 8">Cytoplasm</location>
    </subcellularLocation>
</comment>
<evidence type="ECO:0000256" key="7">
    <source>
        <dbReference type="HAMAP-Rule" id="MF_00639"/>
    </source>
</evidence>
<feature type="binding site" evidence="7">
    <location>
        <begin position="119"/>
        <end position="125"/>
    </location>
    <ligand>
        <name>ATP</name>
        <dbReference type="ChEBI" id="CHEBI:30616"/>
    </ligand>
</feature>
<dbReference type="GO" id="GO:0005524">
    <property type="term" value="F:ATP binding"/>
    <property type="evidence" value="ECO:0007669"/>
    <property type="project" value="UniProtKB-UniRule"/>
</dbReference>
<comment type="pathway">
    <text evidence="2 7 8">Cell wall biogenesis; peptidoglycan biosynthesis.</text>
</comment>
<dbReference type="Gene3D" id="3.90.190.20">
    <property type="entry name" value="Mur ligase, C-terminal domain"/>
    <property type="match status" value="1"/>
</dbReference>
<dbReference type="GO" id="GO:0071555">
    <property type="term" value="P:cell wall organization"/>
    <property type="evidence" value="ECO:0007669"/>
    <property type="project" value="UniProtKB-KW"/>
</dbReference>
<keyword evidence="7 8" id="KW-0961">Cell wall biogenesis/degradation</keyword>
<dbReference type="Pfam" id="PF21799">
    <property type="entry name" value="MurD-like_N"/>
    <property type="match status" value="1"/>
</dbReference>
<sequence>MDLKGKLTLVLGLGQSGLAVARWLARQGATVRVADSRRLPPQVDALRCTVPEAVLFAGPFAPEALAGVDLITISPGVPLQEPLVQQALAQGMPVVSEIELFAWGLRQHSPQAQVIAITGSNGKTTTTALTGVLCRAAGRRTGVAGNIGPAALDALMGAIDGNDLPAIWVLELSSFQLEATHTLQPDAATVLNISEDHLDRHADMDDYAASKARVFQGRGVQVLNRDDIRSMAAARQGRTVVTFGLNPPPRQCDYGLEDGRIMCGSDELIPLAELKLVGRHNAGNAMAALALCQAVGIDPHSVLPALANFRGLAHRVEWVAEINRVAYFDDSKGTNVGATLAALQGLGRRLAIILGGDGKGQDFAPLRGAIEQHARAVALIGRDASAIAAVLEGCSVPMRFCADMAEAVRWCAAQTQTGDAVLLSPACASMDMYRDYAHRAEAFVAAVRGIEREAA</sequence>
<dbReference type="SUPFAM" id="SSF53623">
    <property type="entry name" value="MurD-like peptide ligases, catalytic domain"/>
    <property type="match status" value="1"/>
</dbReference>
<dbReference type="InterPro" id="IPR036615">
    <property type="entry name" value="Mur_ligase_C_dom_sf"/>
</dbReference>
<protein>
    <recommendedName>
        <fullName evidence="7 8">UDP-N-acetylmuramoylalanine--D-glutamate ligase</fullName>
        <ecNumber evidence="7 8">6.3.2.9</ecNumber>
    </recommendedName>
    <alternativeName>
        <fullName evidence="7">D-glutamic acid-adding enzyme</fullName>
    </alternativeName>
    <alternativeName>
        <fullName evidence="7">UDP-N-acetylmuramoyl-L-alanyl-D-glutamate synthetase</fullName>
    </alternativeName>
</protein>
<dbReference type="InterPro" id="IPR036565">
    <property type="entry name" value="Mur-like_cat_sf"/>
</dbReference>
<evidence type="ECO:0000313" key="12">
    <source>
        <dbReference type="Proteomes" id="UP000697998"/>
    </source>
</evidence>
<keyword evidence="3 7" id="KW-0963">Cytoplasm</keyword>
<dbReference type="InterPro" id="IPR005762">
    <property type="entry name" value="MurD"/>
</dbReference>
<dbReference type="Proteomes" id="UP000697998">
    <property type="component" value="Unassembled WGS sequence"/>
</dbReference>
<reference evidence="11 12" key="1">
    <citation type="submission" date="2020-10" db="EMBL/GenBank/DDBJ databases">
        <title>Connecting structure to function with the recovery of over 1000 high-quality activated sludge metagenome-assembled genomes encoding full-length rRNA genes using long-read sequencing.</title>
        <authorList>
            <person name="Singleton C.M."/>
            <person name="Petriglieri F."/>
            <person name="Kristensen J.M."/>
            <person name="Kirkegaard R.H."/>
            <person name="Michaelsen T.Y."/>
            <person name="Andersen M.H."/>
            <person name="Karst S.M."/>
            <person name="Dueholm M.S."/>
            <person name="Nielsen P.H."/>
            <person name="Albertsen M."/>
        </authorList>
    </citation>
    <scope>NUCLEOTIDE SEQUENCE [LARGE SCALE GENOMIC DNA]</scope>
    <source>
        <strain evidence="11">EsbW_18-Q3-R4-48_BATAC.285</strain>
    </source>
</reference>
<dbReference type="HAMAP" id="MF_00639">
    <property type="entry name" value="MurD"/>
    <property type="match status" value="1"/>
</dbReference>
<keyword evidence="7 8" id="KW-0133">Cell shape</keyword>
<evidence type="ECO:0000256" key="8">
    <source>
        <dbReference type="RuleBase" id="RU003664"/>
    </source>
</evidence>
<dbReference type="EMBL" id="JADJMH010000005">
    <property type="protein sequence ID" value="MBK7674619.1"/>
    <property type="molecule type" value="Genomic_DNA"/>
</dbReference>
<dbReference type="Pfam" id="PF02875">
    <property type="entry name" value="Mur_ligase_C"/>
    <property type="match status" value="1"/>
</dbReference>
<keyword evidence="7 8" id="KW-0132">Cell division</keyword>
<evidence type="ECO:0000256" key="4">
    <source>
        <dbReference type="ARBA" id="ARBA00022598"/>
    </source>
</evidence>
<dbReference type="SUPFAM" id="SSF53244">
    <property type="entry name" value="MurD-like peptide ligases, peptide-binding domain"/>
    <property type="match status" value="1"/>
</dbReference>
<evidence type="ECO:0000256" key="2">
    <source>
        <dbReference type="ARBA" id="ARBA00004752"/>
    </source>
</evidence>
<dbReference type="InterPro" id="IPR013221">
    <property type="entry name" value="Mur_ligase_cen"/>
</dbReference>
<dbReference type="PANTHER" id="PTHR43692:SF1">
    <property type="entry name" value="UDP-N-ACETYLMURAMOYLALANINE--D-GLUTAMATE LIGASE"/>
    <property type="match status" value="1"/>
</dbReference>
<evidence type="ECO:0000256" key="1">
    <source>
        <dbReference type="ARBA" id="ARBA00004496"/>
    </source>
</evidence>
<comment type="function">
    <text evidence="7 8">Cell wall formation. Catalyzes the addition of glutamate to the nucleotide precursor UDP-N-acetylmuramoyl-L-alanine (UMA).</text>
</comment>
<dbReference type="NCBIfam" id="TIGR01087">
    <property type="entry name" value="murD"/>
    <property type="match status" value="1"/>
</dbReference>
<evidence type="ECO:0000256" key="3">
    <source>
        <dbReference type="ARBA" id="ARBA00022490"/>
    </source>
</evidence>
<dbReference type="GO" id="GO:0005737">
    <property type="term" value="C:cytoplasm"/>
    <property type="evidence" value="ECO:0007669"/>
    <property type="project" value="UniProtKB-SubCell"/>
</dbReference>
<name>A0A935UGE6_9PROT</name>
<evidence type="ECO:0000259" key="9">
    <source>
        <dbReference type="Pfam" id="PF02875"/>
    </source>
</evidence>
<accession>A0A935UGE6</accession>
<dbReference type="GO" id="GO:0008764">
    <property type="term" value="F:UDP-N-acetylmuramoylalanine-D-glutamate ligase activity"/>
    <property type="evidence" value="ECO:0007669"/>
    <property type="project" value="UniProtKB-UniRule"/>
</dbReference>
<feature type="domain" description="Mur ligase central" evidence="10">
    <location>
        <begin position="117"/>
        <end position="291"/>
    </location>
</feature>
<comment type="catalytic activity">
    <reaction evidence="7 8">
        <text>UDP-N-acetyl-alpha-D-muramoyl-L-alanine + D-glutamate + ATP = UDP-N-acetyl-alpha-D-muramoyl-L-alanyl-D-glutamate + ADP + phosphate + H(+)</text>
        <dbReference type="Rhea" id="RHEA:16429"/>
        <dbReference type="ChEBI" id="CHEBI:15378"/>
        <dbReference type="ChEBI" id="CHEBI:29986"/>
        <dbReference type="ChEBI" id="CHEBI:30616"/>
        <dbReference type="ChEBI" id="CHEBI:43474"/>
        <dbReference type="ChEBI" id="CHEBI:83898"/>
        <dbReference type="ChEBI" id="CHEBI:83900"/>
        <dbReference type="ChEBI" id="CHEBI:456216"/>
        <dbReference type="EC" id="6.3.2.9"/>
    </reaction>
</comment>
<organism evidence="11 12">
    <name type="scientific">Candidatus Accumulibacter proximus</name>
    <dbReference type="NCBI Taxonomy" id="2954385"/>
    <lineage>
        <taxon>Bacteria</taxon>
        <taxon>Pseudomonadati</taxon>
        <taxon>Pseudomonadota</taxon>
        <taxon>Betaproteobacteria</taxon>
        <taxon>Candidatus Accumulibacter</taxon>
    </lineage>
</organism>